<proteinExistence type="predicted"/>
<dbReference type="InterPro" id="IPR011008">
    <property type="entry name" value="Dimeric_a/b-barrel"/>
</dbReference>
<dbReference type="Gene3D" id="3.30.70.100">
    <property type="match status" value="1"/>
</dbReference>
<dbReference type="PANTHER" id="PTHR41521:SF4">
    <property type="entry name" value="BLR0684 PROTEIN"/>
    <property type="match status" value="1"/>
</dbReference>
<gene>
    <name evidence="2" type="ORF">AsAng_0019450</name>
</gene>
<feature type="domain" description="DUF1330" evidence="1">
    <location>
        <begin position="18"/>
        <end position="110"/>
    </location>
</feature>
<reference evidence="2" key="1">
    <citation type="submission" date="2022-09" db="EMBL/GenBank/DDBJ databases">
        <title>Aureispira anguillicida sp. nov., isolated from Leptocephalus of Japanese eel Anguilla japonica.</title>
        <authorList>
            <person name="Yuasa K."/>
            <person name="Mekata T."/>
            <person name="Ikunari K."/>
        </authorList>
    </citation>
    <scope>NUCLEOTIDE SEQUENCE</scope>
    <source>
        <strain evidence="2">EL160426</strain>
    </source>
</reference>
<name>A0A915YDS4_9BACT</name>
<dbReference type="InterPro" id="IPR010753">
    <property type="entry name" value="DUF1330"/>
</dbReference>
<protein>
    <submittedName>
        <fullName evidence="2">DUF1330 domain-containing protein</fullName>
    </submittedName>
</protein>
<dbReference type="SUPFAM" id="SSF54909">
    <property type="entry name" value="Dimeric alpha+beta barrel"/>
    <property type="match status" value="1"/>
</dbReference>
<dbReference type="KEGG" id="aup:AsAng_0019450"/>
<dbReference type="Pfam" id="PF07045">
    <property type="entry name" value="DUF1330"/>
    <property type="match status" value="1"/>
</dbReference>
<accession>A0A915YDS4</accession>
<keyword evidence="3" id="KW-1185">Reference proteome</keyword>
<evidence type="ECO:0000313" key="2">
    <source>
        <dbReference type="EMBL" id="BDS11233.1"/>
    </source>
</evidence>
<organism evidence="2 3">
    <name type="scientific">Aureispira anguillae</name>
    <dbReference type="NCBI Taxonomy" id="2864201"/>
    <lineage>
        <taxon>Bacteria</taxon>
        <taxon>Pseudomonadati</taxon>
        <taxon>Bacteroidota</taxon>
        <taxon>Saprospiria</taxon>
        <taxon>Saprospirales</taxon>
        <taxon>Saprospiraceae</taxon>
        <taxon>Aureispira</taxon>
    </lineage>
</organism>
<dbReference type="RefSeq" id="WP_264792435.1">
    <property type="nucleotide sequence ID" value="NZ_AP026867.1"/>
</dbReference>
<evidence type="ECO:0000259" key="1">
    <source>
        <dbReference type="Pfam" id="PF07045"/>
    </source>
</evidence>
<dbReference type="Proteomes" id="UP001060919">
    <property type="component" value="Chromosome"/>
</dbReference>
<dbReference type="PANTHER" id="PTHR41521">
    <property type="match status" value="1"/>
</dbReference>
<evidence type="ECO:0000313" key="3">
    <source>
        <dbReference type="Proteomes" id="UP001060919"/>
    </source>
</evidence>
<dbReference type="AlphaFoldDB" id="A0A915YDS4"/>
<dbReference type="EMBL" id="AP026867">
    <property type="protein sequence ID" value="BDS11233.1"/>
    <property type="molecule type" value="Genomic_DNA"/>
</dbReference>
<sequence>MKDLGVKKVNKEEKNQIPAYMVAFVRVEDQETFNRIYLEKSVKIVEKYQGVTVAVADNPPPLEGTLPQGRLVILQFPSLEHAQGFYNDPDYQPLKKARMQISQSDSAVFERGF</sequence>